<sequence>MEQDEDNNERNDGSSISQGQGARVVISIYELTLRCHDLFVGILAQSETMHFDAIETQFGRLNIWASNIGACAGGKMSLDYRLRYTDDIKTMIVELLEILERNLKRMNTEQPDKNGLSNKEDTLLESFVDGIQAASDSIDRLQTLANLIRRSSSQSRNLRATSFEDEDDGDFEGFVLIMLRHRFKDANLALCEQLAASLAMRRKRFRYKSKHQSKLANTSRPVVQSQTQEFSPVLNVLHKVESPEPLLESGFSSTPVSQDTLRPLEYFPKLEFMSQTNASTLDTKIFRKMLRENKPARSTISKGTSVWDPTLEYPPPPKAGIRQRECICPYCCELIPASRTNNRRLWQQHVDSDLEPYVCISEKCSAAPIHFSKYEDWLRHMSDHGPSVTAWDVHLSAWKCPICENSEGFRWKPDFVNHIESSHGDRFTSGQLNTLSKRNIISIPRDKFVCPFCDCVPPDIELITPENRDKFEDALPKHIAGHLKSCALLALPHRDDISDRVSEASREHDIVIGSTQGDEHENSFPEIDFVEFMAEGIKEPPMSTDEVFLRPEGPEPLCGEEEITDWSYLPSKMHEDKDDVILQHFRSMKRTEKPLVIDLKTEDPQPLLTPTSLDTSDKQNLVLIDESIGNNNTANEASNLTTLKVLNNMTYEDTLSGILDPNKKTFKITERALMWVLRAGRRLSPVELSYAVAIEIGETELKLTQESILDCSEILQHCGGLITTRVILEHSNMVYCDMQPRFRVYLERSWSKWFGATQYRITDACATYLSFGTFRTGEVSDEQLLKNRFKENPLYNYCAKYWGYHAAEEPLSITPIFNFLCQRNCVSACYQGMLTSQRGSFSFDISHFLNLIVTEIHLLAYFGADKYLEVVFSDSKRGERIWPHGSLADWEDARKRTPLSWAAEMGHVKAIEVLLENGADINHGDLSGRTPLLWAAMNGKSDAASVLIRHGASIDVVEKEEARTALILATMGGYVATVTLLLDCGADPGHVDYQGKTCLIYAIKNSDLALVHIIVSGGADLEKSFLGMTPLLWAIEQGHLPIVQFLLGRGANPHAADIIGNTADILAADKGDKDIMELLTQYSSD</sequence>
<evidence type="ECO:0000256" key="2">
    <source>
        <dbReference type="ARBA" id="ARBA00023043"/>
    </source>
</evidence>
<feature type="domain" description="C2H2-type" evidence="4">
    <location>
        <begin position="398"/>
        <end position="423"/>
    </location>
</feature>
<evidence type="ECO:0000256" key="1">
    <source>
        <dbReference type="ARBA" id="ARBA00022737"/>
    </source>
</evidence>
<dbReference type="AlphaFoldDB" id="S8C1F7"/>
<dbReference type="OrthoDB" id="20872at2759"/>
<name>S8C1F7_DACHA</name>
<dbReference type="eggNOG" id="KOG0504">
    <property type="taxonomic scope" value="Eukaryota"/>
</dbReference>
<feature type="repeat" description="ANK" evidence="3">
    <location>
        <begin position="927"/>
        <end position="959"/>
    </location>
</feature>
<dbReference type="SMART" id="SM00355">
    <property type="entry name" value="ZnF_C2H2"/>
    <property type="match status" value="2"/>
</dbReference>
<comment type="caution">
    <text evidence="5">The sequence shown here is derived from an EMBL/GenBank/DDBJ whole genome shotgun (WGS) entry which is preliminary data.</text>
</comment>
<dbReference type="SUPFAM" id="SSF48403">
    <property type="entry name" value="Ankyrin repeat"/>
    <property type="match status" value="1"/>
</dbReference>
<dbReference type="STRING" id="1284197.S8C1F7"/>
<dbReference type="Pfam" id="PF00023">
    <property type="entry name" value="Ank"/>
    <property type="match status" value="1"/>
</dbReference>
<keyword evidence="6" id="KW-1185">Reference proteome</keyword>
<dbReference type="InterPro" id="IPR013087">
    <property type="entry name" value="Znf_C2H2_type"/>
</dbReference>
<evidence type="ECO:0000313" key="6">
    <source>
        <dbReference type="Proteomes" id="UP000015100"/>
    </source>
</evidence>
<keyword evidence="2 3" id="KW-0040">ANK repeat</keyword>
<dbReference type="InterPro" id="IPR002110">
    <property type="entry name" value="Ankyrin_rpt"/>
</dbReference>
<dbReference type="HOGENOM" id="CLU_285446_0_0_1"/>
<feature type="repeat" description="ANK" evidence="3">
    <location>
        <begin position="894"/>
        <end position="926"/>
    </location>
</feature>
<dbReference type="Proteomes" id="UP000015100">
    <property type="component" value="Unassembled WGS sequence"/>
</dbReference>
<dbReference type="Gene3D" id="1.25.40.20">
    <property type="entry name" value="Ankyrin repeat-containing domain"/>
    <property type="match status" value="2"/>
</dbReference>
<dbReference type="OMA" id="CENSEGF"/>
<feature type="repeat" description="ANK" evidence="3">
    <location>
        <begin position="1026"/>
        <end position="1058"/>
    </location>
</feature>
<reference evidence="6" key="2">
    <citation type="submission" date="2013-04" db="EMBL/GenBank/DDBJ databases">
        <title>Genomic mechanisms accounting for the adaptation to parasitism in nematode-trapping fungi.</title>
        <authorList>
            <person name="Ahren D.G."/>
        </authorList>
    </citation>
    <scope>NUCLEOTIDE SEQUENCE [LARGE SCALE GENOMIC DNA]</scope>
    <source>
        <strain evidence="6">CBS 200.50</strain>
    </source>
</reference>
<proteinExistence type="predicted"/>
<reference evidence="5 6" key="1">
    <citation type="journal article" date="2013" name="PLoS Genet.">
        <title>Genomic mechanisms accounting for the adaptation to parasitism in nematode-trapping fungi.</title>
        <authorList>
            <person name="Meerupati T."/>
            <person name="Andersson K.M."/>
            <person name="Friman E."/>
            <person name="Kumar D."/>
            <person name="Tunlid A."/>
            <person name="Ahren D."/>
        </authorList>
    </citation>
    <scope>NUCLEOTIDE SEQUENCE [LARGE SCALE GENOMIC DNA]</scope>
    <source>
        <strain evidence="5 6">CBS 200.50</strain>
    </source>
</reference>
<gene>
    <name evidence="5" type="ORF">H072_455</name>
</gene>
<evidence type="ECO:0000259" key="4">
    <source>
        <dbReference type="SMART" id="SM00355"/>
    </source>
</evidence>
<dbReference type="InterPro" id="IPR036770">
    <property type="entry name" value="Ankyrin_rpt-contain_sf"/>
</dbReference>
<dbReference type="PANTHER" id="PTHR24171">
    <property type="entry name" value="ANKYRIN REPEAT DOMAIN-CONTAINING PROTEIN 39-RELATED"/>
    <property type="match status" value="1"/>
</dbReference>
<dbReference type="EMBL" id="AQGS01000013">
    <property type="protein sequence ID" value="EPS45578.1"/>
    <property type="molecule type" value="Genomic_DNA"/>
</dbReference>
<evidence type="ECO:0000313" key="5">
    <source>
        <dbReference type="EMBL" id="EPS45578.1"/>
    </source>
</evidence>
<dbReference type="PANTHER" id="PTHR24171:SF9">
    <property type="entry name" value="ANKYRIN REPEAT DOMAIN-CONTAINING PROTEIN 39"/>
    <property type="match status" value="1"/>
</dbReference>
<organism evidence="5 6">
    <name type="scientific">Dactylellina haptotyla (strain CBS 200.50)</name>
    <name type="common">Nematode-trapping fungus</name>
    <name type="synonym">Monacrosporium haptotylum</name>
    <dbReference type="NCBI Taxonomy" id="1284197"/>
    <lineage>
        <taxon>Eukaryota</taxon>
        <taxon>Fungi</taxon>
        <taxon>Dikarya</taxon>
        <taxon>Ascomycota</taxon>
        <taxon>Pezizomycotina</taxon>
        <taxon>Orbiliomycetes</taxon>
        <taxon>Orbiliales</taxon>
        <taxon>Orbiliaceae</taxon>
        <taxon>Dactylellina</taxon>
    </lineage>
</organism>
<accession>S8C1F7</accession>
<feature type="repeat" description="ANK" evidence="3">
    <location>
        <begin position="961"/>
        <end position="993"/>
    </location>
</feature>
<dbReference type="PROSITE" id="PS50088">
    <property type="entry name" value="ANK_REPEAT"/>
    <property type="match status" value="4"/>
</dbReference>
<feature type="domain" description="C2H2-type" evidence="4">
    <location>
        <begin position="357"/>
        <end position="384"/>
    </location>
</feature>
<evidence type="ECO:0000256" key="3">
    <source>
        <dbReference type="PROSITE-ProRule" id="PRU00023"/>
    </source>
</evidence>
<dbReference type="Pfam" id="PF12796">
    <property type="entry name" value="Ank_2"/>
    <property type="match status" value="2"/>
</dbReference>
<protein>
    <recommendedName>
        <fullName evidence="4">C2H2-type domain-containing protein</fullName>
    </recommendedName>
</protein>
<keyword evidence="1" id="KW-0677">Repeat</keyword>
<dbReference type="PROSITE" id="PS50297">
    <property type="entry name" value="ANK_REP_REGION"/>
    <property type="match status" value="3"/>
</dbReference>
<dbReference type="SMART" id="SM00248">
    <property type="entry name" value="ANK"/>
    <property type="match status" value="5"/>
</dbReference>